<dbReference type="InterPro" id="IPR000960">
    <property type="entry name" value="Flavin_mOase"/>
</dbReference>
<keyword evidence="3" id="KW-0274">FAD</keyword>
<dbReference type="Pfam" id="PF00743">
    <property type="entry name" value="FMO-like"/>
    <property type="match status" value="1"/>
</dbReference>
<dbReference type="PANTHER" id="PTHR23023">
    <property type="entry name" value="DIMETHYLANILINE MONOOXYGENASE"/>
    <property type="match status" value="1"/>
</dbReference>
<protein>
    <submittedName>
        <fullName evidence="6">Dimethylaniline monooxygenase [N-oxide-forming]-like protein</fullName>
    </submittedName>
</protein>
<keyword evidence="6" id="KW-0503">Monooxygenase</keyword>
<evidence type="ECO:0000256" key="4">
    <source>
        <dbReference type="ARBA" id="ARBA00022857"/>
    </source>
</evidence>
<evidence type="ECO:0000313" key="7">
    <source>
        <dbReference type="Proteomes" id="UP000029964"/>
    </source>
</evidence>
<dbReference type="SUPFAM" id="SSF51905">
    <property type="entry name" value="FAD/NAD(P)-binding domain"/>
    <property type="match status" value="2"/>
</dbReference>
<dbReference type="EMBL" id="JPKY01000004">
    <property type="protein sequence ID" value="KFH48350.1"/>
    <property type="molecule type" value="Genomic_DNA"/>
</dbReference>
<proteinExistence type="inferred from homology"/>
<keyword evidence="5" id="KW-0560">Oxidoreductase</keyword>
<evidence type="ECO:0000256" key="2">
    <source>
        <dbReference type="ARBA" id="ARBA00022630"/>
    </source>
</evidence>
<evidence type="ECO:0000256" key="5">
    <source>
        <dbReference type="ARBA" id="ARBA00023002"/>
    </source>
</evidence>
<evidence type="ECO:0000256" key="3">
    <source>
        <dbReference type="ARBA" id="ARBA00022827"/>
    </source>
</evidence>
<dbReference type="InterPro" id="IPR002204">
    <property type="entry name" value="3-OH-isobutyrate_DH-rel_CS"/>
</dbReference>
<comment type="similarity">
    <text evidence="1">Belongs to the FMO family.</text>
</comment>
<dbReference type="Gene3D" id="3.50.50.60">
    <property type="entry name" value="FAD/NAD(P)-binding domain"/>
    <property type="match status" value="1"/>
</dbReference>
<dbReference type="InterPro" id="IPR020946">
    <property type="entry name" value="Flavin_mOase-like"/>
</dbReference>
<evidence type="ECO:0000313" key="6">
    <source>
        <dbReference type="EMBL" id="KFH48350.1"/>
    </source>
</evidence>
<gene>
    <name evidence="6" type="ORF">ACRE_009230</name>
</gene>
<organism evidence="6 7">
    <name type="scientific">Hapsidospora chrysogenum (strain ATCC 11550 / CBS 779.69 / DSM 880 / IAM 14645 / JCM 23072 / IMI 49137)</name>
    <name type="common">Acremonium chrysogenum</name>
    <dbReference type="NCBI Taxonomy" id="857340"/>
    <lineage>
        <taxon>Eukaryota</taxon>
        <taxon>Fungi</taxon>
        <taxon>Dikarya</taxon>
        <taxon>Ascomycota</taxon>
        <taxon>Pezizomycotina</taxon>
        <taxon>Sordariomycetes</taxon>
        <taxon>Hypocreomycetidae</taxon>
        <taxon>Hypocreales</taxon>
        <taxon>Bionectriaceae</taxon>
        <taxon>Hapsidospora</taxon>
    </lineage>
</organism>
<evidence type="ECO:0000256" key="1">
    <source>
        <dbReference type="ARBA" id="ARBA00009183"/>
    </source>
</evidence>
<dbReference type="GO" id="GO:0050660">
    <property type="term" value="F:flavin adenine dinucleotide binding"/>
    <property type="evidence" value="ECO:0007669"/>
    <property type="project" value="InterPro"/>
</dbReference>
<sequence length="536" mass="59335">MTTSGHSAPPSPRPKTVAVIGLGAMGIVAVKNLVEEGFDVTGFERNPYVGGLWHYTDDKNTLSVLPDTQTNVTVDSGCYTDYPYPKGTPAYCSAKEVENYLESYVDHFGLRPHFHLNTIITGITRQDDFDKWRIDIEGQASRHFDKVVMATGPHVKPCMPDIKDAHLFSGPIIHSRAFKKPEELRGRRVVVLGLGNTGGDIADALVGIASSVTLSHNRGAVILPRFVNGLPASHLVTHRRIDIQGTAEKCIPSQLLGRLVSRKVKGIMKTAFGDIDPSWRLDPAPSLDVSVPVVSDTLMDHLRAGDVRSAPGIRRIVSPNEIELDDGTTIEADALICCTGYKNDFGILDTRFDPSANPPSEWKSSPGAKDRPLPRLYRNVFSLDQPGSLAFVGCVWFATGAFCLADLTSMCIAQVWAGKSSLPPAREMSRWADVQERRICSLAQRGSPIPTSVPHREWLMWADRTAGTGVFENLGWGCAGWRFWWRERELCRYMMDGVLAAAMWRVFDKGKRKPWEGAKAEIVRVNEAAREEKRIR</sequence>
<reference evidence="7" key="1">
    <citation type="journal article" date="2014" name="Genome Announc.">
        <title>Genome sequence and annotation of Acremonium chrysogenum, producer of the beta-lactam antibiotic cephalosporin C.</title>
        <authorList>
            <person name="Terfehr D."/>
            <person name="Dahlmann T.A."/>
            <person name="Specht T."/>
            <person name="Zadra I."/>
            <person name="Kuernsteiner H."/>
            <person name="Kueck U."/>
        </authorList>
    </citation>
    <scope>NUCLEOTIDE SEQUENCE [LARGE SCALE GENOMIC DNA]</scope>
    <source>
        <strain evidence="7">ATCC 11550 / CBS 779.69 / DSM 880 / IAM 14645 / JCM 23072 / IMI 49137</strain>
    </source>
</reference>
<dbReference type="STRING" id="857340.A0A086TG68"/>
<dbReference type="OrthoDB" id="66881at2759"/>
<accession>A0A086TG68</accession>
<dbReference type="HOGENOM" id="CLU_006909_8_1_1"/>
<name>A0A086TG68_HAPC1</name>
<dbReference type="AlphaFoldDB" id="A0A086TG68"/>
<dbReference type="InterPro" id="IPR050346">
    <property type="entry name" value="FMO-like"/>
</dbReference>
<dbReference type="GO" id="GO:0004499">
    <property type="term" value="F:N,N-dimethylaniline monooxygenase activity"/>
    <property type="evidence" value="ECO:0007669"/>
    <property type="project" value="InterPro"/>
</dbReference>
<dbReference type="PRINTS" id="PR00370">
    <property type="entry name" value="FMOXYGENASE"/>
</dbReference>
<dbReference type="GO" id="GO:0050661">
    <property type="term" value="F:NADP binding"/>
    <property type="evidence" value="ECO:0007669"/>
    <property type="project" value="InterPro"/>
</dbReference>
<keyword evidence="2" id="KW-0285">Flavoprotein</keyword>
<comment type="caution">
    <text evidence="6">The sequence shown here is derived from an EMBL/GenBank/DDBJ whole genome shotgun (WGS) entry which is preliminary data.</text>
</comment>
<dbReference type="PROSITE" id="PS00895">
    <property type="entry name" value="3_HYDROXYISOBUT_DH"/>
    <property type="match status" value="1"/>
</dbReference>
<dbReference type="InterPro" id="IPR036188">
    <property type="entry name" value="FAD/NAD-bd_sf"/>
</dbReference>
<keyword evidence="7" id="KW-1185">Reference proteome</keyword>
<dbReference type="Proteomes" id="UP000029964">
    <property type="component" value="Unassembled WGS sequence"/>
</dbReference>
<keyword evidence="4" id="KW-0521">NADP</keyword>